<comment type="function">
    <text evidence="9">Essential subunit of the Sec protein translocation channel SecYEG. Clamps together the 2 halves of SecY. May contact the channel plug during translocation.</text>
</comment>
<protein>
    <recommendedName>
        <fullName evidence="9">Protein translocase subunit SecE</fullName>
    </recommendedName>
</protein>
<dbReference type="PANTHER" id="PTHR33910">
    <property type="entry name" value="PROTEIN TRANSLOCASE SUBUNIT SECE"/>
    <property type="match status" value="1"/>
</dbReference>
<dbReference type="GO" id="GO:0043952">
    <property type="term" value="P:protein transport by the Sec complex"/>
    <property type="evidence" value="ECO:0007669"/>
    <property type="project" value="UniProtKB-UniRule"/>
</dbReference>
<organism evidence="10 11">
    <name type="scientific">Marinagarivorans cellulosilyticus</name>
    <dbReference type="NCBI Taxonomy" id="2721545"/>
    <lineage>
        <taxon>Bacteria</taxon>
        <taxon>Pseudomonadati</taxon>
        <taxon>Pseudomonadota</taxon>
        <taxon>Gammaproteobacteria</taxon>
        <taxon>Cellvibrionales</taxon>
        <taxon>Cellvibrionaceae</taxon>
        <taxon>Marinagarivorans</taxon>
    </lineage>
</organism>
<evidence type="ECO:0000256" key="5">
    <source>
        <dbReference type="ARBA" id="ARBA00022927"/>
    </source>
</evidence>
<accession>A0AAN2BIL4</accession>
<dbReference type="GO" id="GO:0009306">
    <property type="term" value="P:protein secretion"/>
    <property type="evidence" value="ECO:0007669"/>
    <property type="project" value="UniProtKB-UniRule"/>
</dbReference>
<dbReference type="KEGG" id="marq:MARGE09_P0319"/>
<keyword evidence="6 9" id="KW-1133">Transmembrane helix</keyword>
<dbReference type="GO" id="GO:0006605">
    <property type="term" value="P:protein targeting"/>
    <property type="evidence" value="ECO:0007669"/>
    <property type="project" value="UniProtKB-UniRule"/>
</dbReference>
<evidence type="ECO:0000313" key="10">
    <source>
        <dbReference type="EMBL" id="BCD96120.1"/>
    </source>
</evidence>
<gene>
    <name evidence="9" type="primary">secE</name>
    <name evidence="10" type="ORF">MARGE09_P0319</name>
</gene>
<sequence length="123" mass="13396">MSTNAESPQYKLDGLKWLVVIAIIAAGTVGNSYYADQFAILYRVLAMVVLGLAAAFVALQTAKGAAFWELLKSAQIEMRKVVWPTKPETNQTTLMVLVVVFVMAILLWGLDALFGKIASFIIG</sequence>
<dbReference type="HAMAP" id="MF_00422">
    <property type="entry name" value="SecE"/>
    <property type="match status" value="1"/>
</dbReference>
<dbReference type="PRINTS" id="PR01650">
    <property type="entry name" value="SECETRNLCASE"/>
</dbReference>
<keyword evidence="2 9" id="KW-0813">Transport</keyword>
<comment type="caution">
    <text evidence="9">Lacks conserved residue(s) required for the propagation of feature annotation.</text>
</comment>
<evidence type="ECO:0000256" key="2">
    <source>
        <dbReference type="ARBA" id="ARBA00022448"/>
    </source>
</evidence>
<keyword evidence="7 9" id="KW-0811">Translocation</keyword>
<dbReference type="InterPro" id="IPR038379">
    <property type="entry name" value="SecE_sf"/>
</dbReference>
<dbReference type="Proteomes" id="UP001320119">
    <property type="component" value="Chromosome"/>
</dbReference>
<feature type="transmembrane region" description="Helical" evidence="9">
    <location>
        <begin position="15"/>
        <end position="34"/>
    </location>
</feature>
<evidence type="ECO:0000256" key="8">
    <source>
        <dbReference type="ARBA" id="ARBA00023136"/>
    </source>
</evidence>
<evidence type="ECO:0000313" key="11">
    <source>
        <dbReference type="Proteomes" id="UP001320119"/>
    </source>
</evidence>
<evidence type="ECO:0000256" key="9">
    <source>
        <dbReference type="HAMAP-Rule" id="MF_00422"/>
    </source>
</evidence>
<evidence type="ECO:0000256" key="1">
    <source>
        <dbReference type="ARBA" id="ARBA00004370"/>
    </source>
</evidence>
<dbReference type="RefSeq" id="WP_236985629.1">
    <property type="nucleotide sequence ID" value="NZ_AP023086.1"/>
</dbReference>
<evidence type="ECO:0000256" key="4">
    <source>
        <dbReference type="ARBA" id="ARBA00022692"/>
    </source>
</evidence>
<comment type="subunit">
    <text evidence="9">Component of the Sec protein translocase complex. Heterotrimer consisting of SecY, SecE and SecG subunits. The heterotrimers can form oligomers, although 1 heterotrimer is thought to be able to translocate proteins. Interacts with the ribosome. Interacts with SecDF, and other proteins may be involved. Interacts with SecA.</text>
</comment>
<keyword evidence="5 9" id="KW-0653">Protein transport</keyword>
<dbReference type="InterPro" id="IPR001901">
    <property type="entry name" value="Translocase_SecE/Sec61-g"/>
</dbReference>
<name>A0AAN2BIL4_9GAMM</name>
<comment type="similarity">
    <text evidence="9">Belongs to the SecE/SEC61-gamma family.</text>
</comment>
<dbReference type="PANTHER" id="PTHR33910:SF1">
    <property type="entry name" value="PROTEIN TRANSLOCASE SUBUNIT SECE"/>
    <property type="match status" value="1"/>
</dbReference>
<dbReference type="GO" id="GO:0008320">
    <property type="term" value="F:protein transmembrane transporter activity"/>
    <property type="evidence" value="ECO:0007669"/>
    <property type="project" value="UniProtKB-UniRule"/>
</dbReference>
<keyword evidence="11" id="KW-1185">Reference proteome</keyword>
<keyword evidence="3 9" id="KW-1003">Cell membrane</keyword>
<dbReference type="EMBL" id="AP023086">
    <property type="protein sequence ID" value="BCD96120.1"/>
    <property type="molecule type" value="Genomic_DNA"/>
</dbReference>
<reference evidence="10 11" key="1">
    <citation type="journal article" date="2022" name="IScience">
        <title>An ultrasensitive nanofiber-based assay for enzymatic hydrolysis and deep-sea microbial degradation of cellulose.</title>
        <authorList>
            <person name="Tsudome M."/>
            <person name="Tachioka M."/>
            <person name="Miyazaki M."/>
            <person name="Uchimura K."/>
            <person name="Tsuda M."/>
            <person name="Takaki Y."/>
            <person name="Deguchi S."/>
        </authorList>
    </citation>
    <scope>NUCLEOTIDE SEQUENCE [LARGE SCALE GENOMIC DNA]</scope>
    <source>
        <strain evidence="10 11">GE09</strain>
    </source>
</reference>
<dbReference type="AlphaFoldDB" id="A0AAN2BIL4"/>
<dbReference type="Gene3D" id="1.20.5.1030">
    <property type="entry name" value="Preprotein translocase secy subunit"/>
    <property type="match status" value="1"/>
</dbReference>
<proteinExistence type="inferred from homology"/>
<dbReference type="GO" id="GO:0065002">
    <property type="term" value="P:intracellular protein transmembrane transport"/>
    <property type="evidence" value="ECO:0007669"/>
    <property type="project" value="UniProtKB-UniRule"/>
</dbReference>
<dbReference type="Pfam" id="PF00584">
    <property type="entry name" value="SecE"/>
    <property type="match status" value="1"/>
</dbReference>
<keyword evidence="4 9" id="KW-0812">Transmembrane</keyword>
<keyword evidence="8 9" id="KW-0472">Membrane</keyword>
<evidence type="ECO:0000256" key="7">
    <source>
        <dbReference type="ARBA" id="ARBA00023010"/>
    </source>
</evidence>
<dbReference type="GO" id="GO:0005886">
    <property type="term" value="C:plasma membrane"/>
    <property type="evidence" value="ECO:0007669"/>
    <property type="project" value="UniProtKB-UniRule"/>
</dbReference>
<evidence type="ECO:0000256" key="6">
    <source>
        <dbReference type="ARBA" id="ARBA00022989"/>
    </source>
</evidence>
<feature type="transmembrane region" description="Helical" evidence="9">
    <location>
        <begin position="41"/>
        <end position="62"/>
    </location>
</feature>
<dbReference type="InterPro" id="IPR005807">
    <property type="entry name" value="SecE_bac"/>
</dbReference>
<feature type="transmembrane region" description="Helical" evidence="9">
    <location>
        <begin position="94"/>
        <end position="114"/>
    </location>
</feature>
<dbReference type="NCBIfam" id="TIGR00964">
    <property type="entry name" value="secE_bact"/>
    <property type="match status" value="1"/>
</dbReference>
<comment type="subcellular location">
    <subcellularLocation>
        <location evidence="1">Membrane</location>
    </subcellularLocation>
</comment>
<evidence type="ECO:0000256" key="3">
    <source>
        <dbReference type="ARBA" id="ARBA00022475"/>
    </source>
</evidence>